<evidence type="ECO:0000313" key="6">
    <source>
        <dbReference type="EMBL" id="MYL32105.1"/>
    </source>
</evidence>
<keyword evidence="2 4" id="KW-0413">Isomerase</keyword>
<dbReference type="OrthoDB" id="9804765at2"/>
<dbReference type="AlphaFoldDB" id="A0A6I4ZPB4"/>
<dbReference type="PANTHER" id="PTHR35530">
    <property type="entry name" value="TAUTOMERASE-RELATED"/>
    <property type="match status" value="1"/>
</dbReference>
<dbReference type="InterPro" id="IPR004370">
    <property type="entry name" value="4-OT-like_dom"/>
</dbReference>
<evidence type="ECO:0000256" key="4">
    <source>
        <dbReference type="RuleBase" id="RU362032"/>
    </source>
</evidence>
<dbReference type="PANTHER" id="PTHR35530:SF1">
    <property type="entry name" value="2-HYDROXYMUCONATE TAUTOMERASE"/>
    <property type="match status" value="1"/>
</dbReference>
<dbReference type="Gene3D" id="3.30.429.10">
    <property type="entry name" value="Macrophage Migration Inhibitory Factor"/>
    <property type="match status" value="1"/>
</dbReference>
<dbReference type="InterPro" id="IPR014347">
    <property type="entry name" value="Tautomerase/MIF_sf"/>
</dbReference>
<evidence type="ECO:0000313" key="7">
    <source>
        <dbReference type="Proteomes" id="UP000468638"/>
    </source>
</evidence>
<proteinExistence type="inferred from homology"/>
<dbReference type="Pfam" id="PF01361">
    <property type="entry name" value="Tautomerase"/>
    <property type="match status" value="1"/>
</dbReference>
<sequence length="62" mass="7024">MPIAFLHILEGRNKETKNQLIAEVSEAMSRTLEVDPSKVRVLVQEVPKEHWAEAGITKADRL</sequence>
<feature type="domain" description="4-oxalocrotonate tautomerase-like" evidence="5">
    <location>
        <begin position="8"/>
        <end position="60"/>
    </location>
</feature>
<accession>A0A6I4ZPB4</accession>
<dbReference type="NCBIfam" id="TIGR00013">
    <property type="entry name" value="taut"/>
    <property type="match status" value="1"/>
</dbReference>
<evidence type="ECO:0000259" key="5">
    <source>
        <dbReference type="Pfam" id="PF01361"/>
    </source>
</evidence>
<comment type="caution">
    <text evidence="6">The sequence shown here is derived from an EMBL/GenBank/DDBJ whole genome shotgun (WGS) entry which is preliminary data.</text>
</comment>
<dbReference type="SUPFAM" id="SSF55331">
    <property type="entry name" value="Tautomerase/MIF"/>
    <property type="match status" value="1"/>
</dbReference>
<organism evidence="6 7">
    <name type="scientific">Pontibacillus yanchengensis</name>
    <dbReference type="NCBI Taxonomy" id="462910"/>
    <lineage>
        <taxon>Bacteria</taxon>
        <taxon>Bacillati</taxon>
        <taxon>Bacillota</taxon>
        <taxon>Bacilli</taxon>
        <taxon>Bacillales</taxon>
        <taxon>Bacillaceae</taxon>
        <taxon>Pontibacillus</taxon>
    </lineage>
</organism>
<comment type="similarity">
    <text evidence="1 4">Belongs to the 4-oxalocrotonate tautomerase family.</text>
</comment>
<reference evidence="6 7" key="1">
    <citation type="submission" date="2019-11" db="EMBL/GenBank/DDBJ databases">
        <title>Genome sequences of 17 halophilic strains isolated from different environments.</title>
        <authorList>
            <person name="Furrow R.E."/>
        </authorList>
    </citation>
    <scope>NUCLEOTIDE SEQUENCE [LARGE SCALE GENOMIC DNA]</scope>
    <source>
        <strain evidence="6 7">22514_16_FS</strain>
    </source>
</reference>
<evidence type="ECO:0000256" key="1">
    <source>
        <dbReference type="ARBA" id="ARBA00006723"/>
    </source>
</evidence>
<dbReference type="RefSeq" id="WP_160847425.1">
    <property type="nucleotide sequence ID" value="NZ_WMEQ01000001.1"/>
</dbReference>
<protein>
    <recommendedName>
        <fullName evidence="4">Tautomerase</fullName>
        <ecNumber evidence="4">5.3.2.-</ecNumber>
    </recommendedName>
</protein>
<dbReference type="InterPro" id="IPR018191">
    <property type="entry name" value="4-OT"/>
</dbReference>
<feature type="active site" description="Proton acceptor; via imino nitrogen" evidence="3">
    <location>
        <position position="2"/>
    </location>
</feature>
<dbReference type="Proteomes" id="UP000468638">
    <property type="component" value="Unassembled WGS sequence"/>
</dbReference>
<name>A0A6I4ZPB4_9BACI</name>
<dbReference type="EC" id="5.3.2.-" evidence="4"/>
<gene>
    <name evidence="6" type="ORF">GLW05_00610</name>
</gene>
<evidence type="ECO:0000256" key="3">
    <source>
        <dbReference type="PIRSR" id="PIRSR618191-1"/>
    </source>
</evidence>
<evidence type="ECO:0000256" key="2">
    <source>
        <dbReference type="ARBA" id="ARBA00023235"/>
    </source>
</evidence>
<dbReference type="EMBL" id="WMEQ01000001">
    <property type="protein sequence ID" value="MYL32105.1"/>
    <property type="molecule type" value="Genomic_DNA"/>
</dbReference>
<dbReference type="GO" id="GO:0016853">
    <property type="term" value="F:isomerase activity"/>
    <property type="evidence" value="ECO:0007669"/>
    <property type="project" value="UniProtKB-UniRule"/>
</dbReference>